<dbReference type="GeneID" id="20320416"/>
<sequence length="160" mass="17379">MSATDCAIGPFPPMSLTTGHTLSTSRSFCEADGLLICGVHVPTNATCEAPDQRCGDTDGQTLTSFHKPNHAGELVRLFKIVCIWEGSEPVERIVLSFTTGRGELRRELLVHSYAPTGVRIQHIVSSCYSFEHRKTGKCNIQPSLGGKAMFSLFGSRVATH</sequence>
<keyword evidence="2" id="KW-1185">Reference proteome</keyword>
<dbReference type="CTD" id="20320416"/>
<reference evidence="1 2" key="1">
    <citation type="submission" date="2013-11" db="EMBL/GenBank/DDBJ databases">
        <title>Opisthorchis viverrini - life in the bile duct.</title>
        <authorList>
            <person name="Young N.D."/>
            <person name="Nagarajan N."/>
            <person name="Lin S.J."/>
            <person name="Korhonen P.K."/>
            <person name="Jex A.R."/>
            <person name="Hall R.S."/>
            <person name="Safavi-Hemami H."/>
            <person name="Kaewkong W."/>
            <person name="Bertrand D."/>
            <person name="Gao S."/>
            <person name="Seet Q."/>
            <person name="Wongkham S."/>
            <person name="Teh B.T."/>
            <person name="Wongkham C."/>
            <person name="Intapan P.M."/>
            <person name="Maleewong W."/>
            <person name="Yang X."/>
            <person name="Hu M."/>
            <person name="Wang Z."/>
            <person name="Hofmann A."/>
            <person name="Sternberg P.W."/>
            <person name="Tan P."/>
            <person name="Wang J."/>
            <person name="Gasser R.B."/>
        </authorList>
    </citation>
    <scope>NUCLEOTIDE SEQUENCE [LARGE SCALE GENOMIC DNA]</scope>
</reference>
<dbReference type="KEGG" id="ovi:T265_06234"/>
<dbReference type="Proteomes" id="UP000054324">
    <property type="component" value="Unassembled WGS sequence"/>
</dbReference>
<name>A0A074ZH28_OPIVI</name>
<dbReference type="EMBL" id="KL596745">
    <property type="protein sequence ID" value="KER26513.1"/>
    <property type="molecule type" value="Genomic_DNA"/>
</dbReference>
<dbReference type="AlphaFoldDB" id="A0A074ZH28"/>
<protein>
    <submittedName>
        <fullName evidence="1">Uncharacterized protein</fullName>
    </submittedName>
</protein>
<dbReference type="RefSeq" id="XP_009169708.1">
    <property type="nucleotide sequence ID" value="XM_009171444.1"/>
</dbReference>
<gene>
    <name evidence="1" type="ORF">T265_06234</name>
</gene>
<proteinExistence type="predicted"/>
<evidence type="ECO:0000313" key="2">
    <source>
        <dbReference type="Proteomes" id="UP000054324"/>
    </source>
</evidence>
<evidence type="ECO:0000313" key="1">
    <source>
        <dbReference type="EMBL" id="KER26513.1"/>
    </source>
</evidence>
<organism evidence="1 2">
    <name type="scientific">Opisthorchis viverrini</name>
    <name type="common">Southeast Asian liver fluke</name>
    <dbReference type="NCBI Taxonomy" id="6198"/>
    <lineage>
        <taxon>Eukaryota</taxon>
        <taxon>Metazoa</taxon>
        <taxon>Spiralia</taxon>
        <taxon>Lophotrochozoa</taxon>
        <taxon>Platyhelminthes</taxon>
        <taxon>Trematoda</taxon>
        <taxon>Digenea</taxon>
        <taxon>Opisthorchiida</taxon>
        <taxon>Opisthorchiata</taxon>
        <taxon>Opisthorchiidae</taxon>
        <taxon>Opisthorchis</taxon>
    </lineage>
</organism>
<accession>A0A074ZH28</accession>